<dbReference type="Pfam" id="PF00263">
    <property type="entry name" value="Secretin"/>
    <property type="match status" value="1"/>
</dbReference>
<evidence type="ECO:0000256" key="4">
    <source>
        <dbReference type="SAM" id="Phobius"/>
    </source>
</evidence>
<evidence type="ECO:0000256" key="3">
    <source>
        <dbReference type="SAM" id="MobiDB-lite"/>
    </source>
</evidence>
<dbReference type="InterPro" id="IPR051808">
    <property type="entry name" value="Type_IV_pilus_biogenesis"/>
</dbReference>
<dbReference type="EMBL" id="CP002546">
    <property type="protein sequence ID" value="ADY58456.1"/>
    <property type="molecule type" value="Genomic_DNA"/>
</dbReference>
<dbReference type="eggNOG" id="COG1450">
    <property type="taxonomic scope" value="Bacteria"/>
</dbReference>
<dbReference type="HOGENOM" id="CLU_251051_0_0_0"/>
<organism evidence="6 7">
    <name type="scientific">Rubinisphaera brasiliensis (strain ATCC 49424 / DSM 5305 / JCM 21570 / IAM 15109 / NBRC 103401 / IFAM 1448)</name>
    <name type="common">Planctomyces brasiliensis</name>
    <dbReference type="NCBI Taxonomy" id="756272"/>
    <lineage>
        <taxon>Bacteria</taxon>
        <taxon>Pseudomonadati</taxon>
        <taxon>Planctomycetota</taxon>
        <taxon>Planctomycetia</taxon>
        <taxon>Planctomycetales</taxon>
        <taxon>Planctomycetaceae</taxon>
        <taxon>Rubinisphaera</taxon>
    </lineage>
</organism>
<feature type="compositionally biased region" description="Low complexity" evidence="3">
    <location>
        <begin position="458"/>
        <end position="474"/>
    </location>
</feature>
<feature type="compositionally biased region" description="Polar residues" evidence="3">
    <location>
        <begin position="316"/>
        <end position="326"/>
    </location>
</feature>
<dbReference type="PANTHER" id="PTHR30604">
    <property type="entry name" value="PROTEIN TRANSPORT PROTEIN HOFQ"/>
    <property type="match status" value="1"/>
</dbReference>
<comment type="similarity">
    <text evidence="1">Belongs to the bacterial secretin family.</text>
</comment>
<dbReference type="Proteomes" id="UP000006860">
    <property type="component" value="Chromosome"/>
</dbReference>
<evidence type="ECO:0000256" key="2">
    <source>
        <dbReference type="SAM" id="Coils"/>
    </source>
</evidence>
<feature type="compositionally biased region" description="Polar residues" evidence="3">
    <location>
        <begin position="46"/>
        <end position="59"/>
    </location>
</feature>
<feature type="compositionally biased region" description="Low complexity" evidence="3">
    <location>
        <begin position="1178"/>
        <end position="1197"/>
    </location>
</feature>
<evidence type="ECO:0000313" key="7">
    <source>
        <dbReference type="Proteomes" id="UP000006860"/>
    </source>
</evidence>
<dbReference type="OrthoDB" id="254495at2"/>
<proteinExistence type="inferred from homology"/>
<reference evidence="7" key="1">
    <citation type="submission" date="2011-02" db="EMBL/GenBank/DDBJ databases">
        <title>The complete genome of Planctomyces brasiliensis DSM 5305.</title>
        <authorList>
            <person name="Lucas S."/>
            <person name="Copeland A."/>
            <person name="Lapidus A."/>
            <person name="Bruce D."/>
            <person name="Goodwin L."/>
            <person name="Pitluck S."/>
            <person name="Kyrpides N."/>
            <person name="Mavromatis K."/>
            <person name="Pagani I."/>
            <person name="Ivanova N."/>
            <person name="Ovchinnikova G."/>
            <person name="Lu M."/>
            <person name="Detter J.C."/>
            <person name="Han C."/>
            <person name="Land M."/>
            <person name="Hauser L."/>
            <person name="Markowitz V."/>
            <person name="Cheng J.-F."/>
            <person name="Hugenholtz P."/>
            <person name="Woyke T."/>
            <person name="Wu D."/>
            <person name="Tindall B."/>
            <person name="Pomrenke H.G."/>
            <person name="Brambilla E."/>
            <person name="Klenk H.-P."/>
            <person name="Eisen J.A."/>
        </authorList>
    </citation>
    <scope>NUCLEOTIDE SEQUENCE [LARGE SCALE GENOMIC DNA]</scope>
    <source>
        <strain evidence="7">ATCC 49424 / DSM 5305 / JCM 21570 / NBRC 103401 / IFAM 1448</strain>
    </source>
</reference>
<keyword evidence="7" id="KW-1185">Reference proteome</keyword>
<dbReference type="InterPro" id="IPR004846">
    <property type="entry name" value="T2SS/T3SS_dom"/>
</dbReference>
<keyword evidence="4" id="KW-0812">Transmembrane</keyword>
<feature type="region of interest" description="Disordered" evidence="3">
    <location>
        <begin position="458"/>
        <end position="480"/>
    </location>
</feature>
<keyword evidence="4" id="KW-1133">Transmembrane helix</keyword>
<feature type="transmembrane region" description="Helical" evidence="4">
    <location>
        <begin position="20"/>
        <end position="37"/>
    </location>
</feature>
<feature type="coiled-coil region" evidence="2">
    <location>
        <begin position="734"/>
        <end position="775"/>
    </location>
</feature>
<evidence type="ECO:0000313" key="6">
    <source>
        <dbReference type="EMBL" id="ADY58456.1"/>
    </source>
</evidence>
<feature type="region of interest" description="Disordered" evidence="3">
    <location>
        <begin position="226"/>
        <end position="253"/>
    </location>
</feature>
<keyword evidence="2" id="KW-0175">Coiled coil</keyword>
<dbReference type="PANTHER" id="PTHR30604:SF1">
    <property type="entry name" value="DNA UTILIZATION PROTEIN HOFQ"/>
    <property type="match status" value="1"/>
</dbReference>
<feature type="region of interest" description="Disordered" evidence="3">
    <location>
        <begin position="1148"/>
        <end position="1199"/>
    </location>
</feature>
<sequence length="1546" mass="166029">MTSNAENSTGLKEDSKLTKVIGLMACGALASASLWLFNMSQAQDQQLTGAPPRQATSSAAEWPAGLDAGDPFASQASEFQPAQSEPLAGEQTVIRKRIDDELRLAQKAKSEGRPEEALRRATSARDLATRFQISFGADELKPGDLIAELTTVASKPPVANQEEQARYAQYLIRAAREDLKAGRTQKAFEKAKTAQSLNATYGPFDDRPEHVLADVARRQTQGQMLAGNTTNNDAAPAAPRVGIDPTSEQSAKQQSQSLLAAAEKAVQEGRYDEARKLAGQADQLPVTYSLFDRRPEQILALIERASDSRMIVASEQKPQQASQAPVATTVPEMPVSPEPKVETAAAQHRNQALNLLAEARDAVSRGDLATANQKVSQAQQFDVTYTLFDDRPELIMAEINAVQKQQMLAQQQPAAAPAIGTVQAPPIEAARAPMAGNTVAAKTAAQNTLAQNTAAPKDMTPAATAQPTAANNPAKSQAHALLAQSREALSKGEYELAREKARQAMQYDVTYDVFDVRPQQILAEIDRRGGSPANPGTMLAQSDVTPIEAEMPAEQSVQSTGIVTASNGANQAELSGVEAYSEGVQLLRNGEREAARQVFLVAFQKQDELNSVQKQQLQDVLRQLSVKRDDSIQMVNNQVYDEEVTKPEGSQRIDLVRQQQSIEYDRLRSETFNTVYQAERLRESDPVKALELIDTAMNKLAETNLSEDMTKSLAAQLRRSRSSIEKYKSQREPLIALEKRNEEVRSQIEQERKLRIRIEQDLADMTEEFNRLMREHRYPEAEIVAKKAKELAPEEAVTEMMVWKAKFARRIAVNEEIANGKEENFIDTLVEVDRGMLNPVVKDSIAYQDAKAWDALTKNRKQFGGPDNRQRTAEELEIIDSLNQPISLHFDNEPLSEVFRQVAMMADINIWTDEQGLEEVGASSNTPVTMHIDGIKLKSALNLLLEPYGLAYNIDDDVLKVTSTLRMQGELVPAVYNVADLVVPLPVMAGQFGAGSGLLGGAPGMGGGQMSMPNQPFGNSMGQISDPLAMAGAGNPMGGTDGILGAPGSRTARNQSADFDGLSELITSVVRPESWDTLGGNGVVKTNASTLSLVIRQTQAVHDEIAELLKQLRRLQDLQVTIEVRFITVSDRFFERIGIDFDFNVQDTIGGPETDEDGIPLPPFGTVDTLGSGGNNNGGNNNNNGGNNQNQQGQQGQSLGLFDPSPVLNLVNRDRYQSGGTIVGMNSPDSFSQDLDIPFRQGSFQVGVPDFGNFNPEVGIQVGFAVLSDIEAFFFIQAAQADERSNIMFAPKVTLFNGQIASVNDQVQRPFVISVTPSVSVFNVGFQPQISFISEGVSLTVQAVISADRRYVRLSVLPTFTNITDVQTFTVQGGIGGQGGGAGGIGGQGGFGGQGGGFGGQGGGGFGGGGFGGQQGFGGIGGVAGGGAGGGIGGQGGQGGGQIGGGQQGGNVGAGSITLQQPIQEQVFVQTVVSVPDGGTVLLGGVKRLREGRNMAGVPILNKIPYVSRLFKNTGVGRETESLMLMVTPRIIIQEEEEQLLGVELD</sequence>
<protein>
    <submittedName>
        <fullName evidence="6">Type II and III secretion system protein</fullName>
    </submittedName>
</protein>
<keyword evidence="4" id="KW-0472">Membrane</keyword>
<dbReference type="eggNOG" id="COG1340">
    <property type="taxonomic scope" value="Bacteria"/>
</dbReference>
<dbReference type="STRING" id="756272.Plabr_0833"/>
<dbReference type="GO" id="GO:0009306">
    <property type="term" value="P:protein secretion"/>
    <property type="evidence" value="ECO:0007669"/>
    <property type="project" value="InterPro"/>
</dbReference>
<gene>
    <name evidence="6" type="ordered locus">Plabr_0833</name>
</gene>
<feature type="region of interest" description="Disordered" evidence="3">
    <location>
        <begin position="315"/>
        <end position="336"/>
    </location>
</feature>
<accession>F0SHL8</accession>
<dbReference type="KEGG" id="pbs:Plabr_0833"/>
<feature type="region of interest" description="Disordered" evidence="3">
    <location>
        <begin position="46"/>
        <end position="73"/>
    </location>
</feature>
<evidence type="ECO:0000256" key="1">
    <source>
        <dbReference type="RuleBase" id="RU004003"/>
    </source>
</evidence>
<feature type="domain" description="Type II/III secretion system secretin-like" evidence="5">
    <location>
        <begin position="1459"/>
        <end position="1532"/>
    </location>
</feature>
<name>F0SHL8_RUBBR</name>
<evidence type="ECO:0000259" key="5">
    <source>
        <dbReference type="Pfam" id="PF00263"/>
    </source>
</evidence>